<dbReference type="GO" id="GO:0047547">
    <property type="term" value="F:2-methylcitrate dehydratase activity"/>
    <property type="evidence" value="ECO:0007669"/>
    <property type="project" value="UniProtKB-EC"/>
</dbReference>
<dbReference type="Gene3D" id="3.30.1330.120">
    <property type="entry name" value="2-methylcitrate dehydratase PrpD"/>
    <property type="match status" value="1"/>
</dbReference>
<evidence type="ECO:0000259" key="8">
    <source>
        <dbReference type="Pfam" id="PF19305"/>
    </source>
</evidence>
<evidence type="ECO:0000313" key="10">
    <source>
        <dbReference type="Proteomes" id="UP000602745"/>
    </source>
</evidence>
<name>A0A8J2YLV9_9RHOB</name>
<dbReference type="Gene3D" id="1.10.4100.10">
    <property type="entry name" value="2-methylcitrate dehydratase PrpD"/>
    <property type="match status" value="1"/>
</dbReference>
<accession>A0A8J2YLV9</accession>
<dbReference type="AlphaFoldDB" id="A0A8J2YLV9"/>
<organism evidence="9 10">
    <name type="scientific">Agaricicola taiwanensis</name>
    <dbReference type="NCBI Taxonomy" id="591372"/>
    <lineage>
        <taxon>Bacteria</taxon>
        <taxon>Pseudomonadati</taxon>
        <taxon>Pseudomonadota</taxon>
        <taxon>Alphaproteobacteria</taxon>
        <taxon>Rhodobacterales</taxon>
        <taxon>Paracoccaceae</taxon>
        <taxon>Agaricicola</taxon>
    </lineage>
</organism>
<keyword evidence="6" id="KW-0456">Lyase</keyword>
<comment type="catalytic activity">
    <reaction evidence="1">
        <text>(2S,3S)-2-methylcitrate = 2-methyl-cis-aconitate + H2O</text>
        <dbReference type="Rhea" id="RHEA:17725"/>
        <dbReference type="ChEBI" id="CHEBI:15377"/>
        <dbReference type="ChEBI" id="CHEBI:57872"/>
        <dbReference type="ChEBI" id="CHEBI:58853"/>
        <dbReference type="EC" id="4.2.1.79"/>
    </reaction>
</comment>
<dbReference type="InterPro" id="IPR042188">
    <property type="entry name" value="MmgE/PrpD_sf_2"/>
</dbReference>
<keyword evidence="10" id="KW-1185">Reference proteome</keyword>
<dbReference type="InterPro" id="IPR005656">
    <property type="entry name" value="MmgE_PrpD"/>
</dbReference>
<comment type="pathway">
    <text evidence="2">Organic acid metabolism; propanoate degradation.</text>
</comment>
<dbReference type="SUPFAM" id="SSF103378">
    <property type="entry name" value="2-methylcitrate dehydratase PrpD"/>
    <property type="match status" value="1"/>
</dbReference>
<dbReference type="Pfam" id="PF03972">
    <property type="entry name" value="MmgE_PrpD_N"/>
    <property type="match status" value="1"/>
</dbReference>
<dbReference type="GO" id="GO:0019679">
    <property type="term" value="P:propionate metabolic process, methylcitrate cycle"/>
    <property type="evidence" value="ECO:0007669"/>
    <property type="project" value="InterPro"/>
</dbReference>
<dbReference type="Proteomes" id="UP000602745">
    <property type="component" value="Unassembled WGS sequence"/>
</dbReference>
<evidence type="ECO:0000256" key="1">
    <source>
        <dbReference type="ARBA" id="ARBA00000096"/>
    </source>
</evidence>
<dbReference type="InterPro" id="IPR012705">
    <property type="entry name" value="2Me_IsoCit_deHydtase_PrpD"/>
</dbReference>
<evidence type="ECO:0000256" key="6">
    <source>
        <dbReference type="ARBA" id="ARBA00023239"/>
    </source>
</evidence>
<reference evidence="9" key="2">
    <citation type="submission" date="2020-09" db="EMBL/GenBank/DDBJ databases">
        <authorList>
            <person name="Sun Q."/>
            <person name="Sedlacek I."/>
        </authorList>
    </citation>
    <scope>NUCLEOTIDE SEQUENCE</scope>
    <source>
        <strain evidence="9">CCM 7684</strain>
    </source>
</reference>
<reference evidence="9" key="1">
    <citation type="journal article" date="2014" name="Int. J. Syst. Evol. Microbiol.">
        <title>Complete genome sequence of Corynebacterium casei LMG S-19264T (=DSM 44701T), isolated from a smear-ripened cheese.</title>
        <authorList>
            <consortium name="US DOE Joint Genome Institute (JGI-PGF)"/>
            <person name="Walter F."/>
            <person name="Albersmeier A."/>
            <person name="Kalinowski J."/>
            <person name="Ruckert C."/>
        </authorList>
    </citation>
    <scope>NUCLEOTIDE SEQUENCE</scope>
    <source>
        <strain evidence="9">CCM 7684</strain>
    </source>
</reference>
<feature type="domain" description="MmgE/PrpD C-terminal" evidence="8">
    <location>
        <begin position="283"/>
        <end position="450"/>
    </location>
</feature>
<evidence type="ECO:0000256" key="3">
    <source>
        <dbReference type="ARBA" id="ARBA00006174"/>
    </source>
</evidence>
<dbReference type="GO" id="GO:0051537">
    <property type="term" value="F:2 iron, 2 sulfur cluster binding"/>
    <property type="evidence" value="ECO:0007669"/>
    <property type="project" value="InterPro"/>
</dbReference>
<dbReference type="InterPro" id="IPR036148">
    <property type="entry name" value="MmgE/PrpD_sf"/>
</dbReference>
<dbReference type="EC" id="4.2.1.79" evidence="4"/>
<dbReference type="InterPro" id="IPR045336">
    <property type="entry name" value="MmgE_PrpD_N"/>
</dbReference>
<evidence type="ECO:0000256" key="2">
    <source>
        <dbReference type="ARBA" id="ARBA00005026"/>
    </source>
</evidence>
<evidence type="ECO:0000256" key="5">
    <source>
        <dbReference type="ARBA" id="ARBA00017240"/>
    </source>
</evidence>
<dbReference type="EMBL" id="BMCP01000005">
    <property type="protein sequence ID" value="GGE52652.1"/>
    <property type="molecule type" value="Genomic_DNA"/>
</dbReference>
<dbReference type="PANTHER" id="PTHR16943:SF16">
    <property type="entry name" value="2-METHYLCITRATE DEHYDRATASE-RELATED"/>
    <property type="match status" value="1"/>
</dbReference>
<dbReference type="InterPro" id="IPR045337">
    <property type="entry name" value="MmgE_PrpD_C"/>
</dbReference>
<protein>
    <recommendedName>
        <fullName evidence="5">2-methylcitrate dehydratase</fullName>
        <ecNumber evidence="4">4.2.1.79</ecNumber>
    </recommendedName>
</protein>
<comment type="caution">
    <text evidence="9">The sequence shown here is derived from an EMBL/GenBank/DDBJ whole genome shotgun (WGS) entry which is preliminary data.</text>
</comment>
<feature type="domain" description="MmgE/PrpD N-terminal" evidence="7">
    <location>
        <begin position="13"/>
        <end position="264"/>
    </location>
</feature>
<dbReference type="UniPathway" id="UPA00946"/>
<comment type="similarity">
    <text evidence="3">Belongs to the PrpD family.</text>
</comment>
<dbReference type="InterPro" id="IPR042183">
    <property type="entry name" value="MmgE/PrpD_sf_1"/>
</dbReference>
<evidence type="ECO:0000256" key="4">
    <source>
        <dbReference type="ARBA" id="ARBA00013124"/>
    </source>
</evidence>
<gene>
    <name evidence="9" type="primary">prpD</name>
    <name evidence="9" type="ORF">GCM10007276_32110</name>
</gene>
<evidence type="ECO:0000259" key="7">
    <source>
        <dbReference type="Pfam" id="PF03972"/>
    </source>
</evidence>
<evidence type="ECO:0000313" key="9">
    <source>
        <dbReference type="EMBL" id="GGE52652.1"/>
    </source>
</evidence>
<proteinExistence type="inferred from homology"/>
<dbReference type="RefSeq" id="WP_188410840.1">
    <property type="nucleotide sequence ID" value="NZ_BMCP01000005.1"/>
</dbReference>
<dbReference type="Pfam" id="PF19305">
    <property type="entry name" value="MmgE_PrpD_C"/>
    <property type="match status" value="1"/>
</dbReference>
<sequence>METPSVRTSEEVIAAIVDRVAARSVAPDDTLQTAGLCLIDALGCAMGALATGEPQYLLGPYAPGTMTPRGARVPGTSFVLDPVKAAFDTSVLIRWLDISDTSPVGGHPSDNIGSILAVADHMSRARGPGENPLTMEDVLLAMVDAYEVHCSLAAANRFDMPAIGLDHVIYVKLASAAVGCRLMGGSADQIRAAVSQSFLDGADLNAYRHVPNAGPRKGWAGGNAASRGVILAWMAMRGEPSAPQPLSAKTWGFNQVMLDDGAVKLERELGTFFMDNVIFKLVPAQRNASTAIEAAIRLHPWFMEHRDKISKIHIATHDETMRRVVKEGPLPNREARDHCLQYMVAVALTKGRLAVEDYSDEAAADPEIDRLRGLMVVEEDERYTADHHDLAKRSCANAIEITTEDGETSERVEVLYPVGDAARRDEALPQLREKFIGMTGHAWTTDRQERVLGLLSDLPRLRETPVPEFMTLVSESDVL</sequence>
<dbReference type="PANTHER" id="PTHR16943">
    <property type="entry name" value="2-METHYLCITRATE DEHYDRATASE-RELATED"/>
    <property type="match status" value="1"/>
</dbReference>
<dbReference type="NCBIfam" id="TIGR02330">
    <property type="entry name" value="prpD"/>
    <property type="match status" value="1"/>
</dbReference>